<dbReference type="PATRIC" id="fig|151081.8.peg.3800"/>
<gene>
    <name evidence="1" type="ORF">TW72_16905</name>
</gene>
<dbReference type="NCBIfam" id="NF041373">
    <property type="entry name" value="HGG_STG"/>
    <property type="match status" value="1"/>
</dbReference>
<dbReference type="AlphaFoldDB" id="A0A0F4PMP9"/>
<sequence length="178" mass="20162">MTRFNLELLPLCGAKTRQGTPCKRRGNKRNGRCKLHGGNSTGAKTIEGKLAVRANSIKNGARWYLMKGYDLELLHRSQLAFIQLADLAAQEKPNQAEVISVVREHRVALECFKYRILEHYGSDAFIVIQSALDAFYMDNDANHLHFHIHTKTAKAPYFQRQISSPQKKGVLINKQSTL</sequence>
<dbReference type="InterPro" id="IPR047675">
    <property type="entry name" value="Putative_zinc-bd"/>
</dbReference>
<protein>
    <submittedName>
        <fullName evidence="1">Uncharacterized protein</fullName>
    </submittedName>
</protein>
<reference evidence="1 2" key="1">
    <citation type="journal article" date="2015" name="BMC Genomics">
        <title>Genome mining reveals unlocked bioactive potential of marine Gram-negative bacteria.</title>
        <authorList>
            <person name="Machado H."/>
            <person name="Sonnenschein E.C."/>
            <person name="Melchiorsen J."/>
            <person name="Gram L."/>
        </authorList>
    </citation>
    <scope>NUCLEOTIDE SEQUENCE [LARGE SCALE GENOMIC DNA]</scope>
    <source>
        <strain evidence="1 2">S3137</strain>
    </source>
</reference>
<organism evidence="1 2">
    <name type="scientific">Pseudoalteromonas ruthenica</name>
    <dbReference type="NCBI Taxonomy" id="151081"/>
    <lineage>
        <taxon>Bacteria</taxon>
        <taxon>Pseudomonadati</taxon>
        <taxon>Pseudomonadota</taxon>
        <taxon>Gammaproteobacteria</taxon>
        <taxon>Alteromonadales</taxon>
        <taxon>Pseudoalteromonadaceae</taxon>
        <taxon>Pseudoalteromonas</taxon>
    </lineage>
</organism>
<dbReference type="RefSeq" id="WP_045980690.1">
    <property type="nucleotide sequence ID" value="NZ_CP023396.1"/>
</dbReference>
<evidence type="ECO:0000313" key="2">
    <source>
        <dbReference type="Proteomes" id="UP000033664"/>
    </source>
</evidence>
<dbReference type="OrthoDB" id="7597230at2"/>
<dbReference type="Proteomes" id="UP000033664">
    <property type="component" value="Unassembled WGS sequence"/>
</dbReference>
<keyword evidence="2" id="KW-1185">Reference proteome</keyword>
<evidence type="ECO:0000313" key="1">
    <source>
        <dbReference type="EMBL" id="KJY96419.1"/>
    </source>
</evidence>
<dbReference type="EMBL" id="JXXZ01000017">
    <property type="protein sequence ID" value="KJY96419.1"/>
    <property type="molecule type" value="Genomic_DNA"/>
</dbReference>
<proteinExistence type="predicted"/>
<comment type="caution">
    <text evidence="1">The sequence shown here is derived from an EMBL/GenBank/DDBJ whole genome shotgun (WGS) entry which is preliminary data.</text>
</comment>
<name>A0A0F4PMP9_9GAMM</name>
<accession>A0A0F4PMP9</accession>
<dbReference type="GeneID" id="78950913"/>